<feature type="binding site" evidence="8">
    <location>
        <position position="19"/>
    </location>
    <ligand>
        <name>ATP</name>
        <dbReference type="ChEBI" id="CHEBI:30616"/>
    </ligand>
</feature>
<dbReference type="Pfam" id="PF01472">
    <property type="entry name" value="PUA"/>
    <property type="match status" value="1"/>
</dbReference>
<dbReference type="Pfam" id="PF00696">
    <property type="entry name" value="AA_kinase"/>
    <property type="match status" value="1"/>
</dbReference>
<name>A0A518KCZ5_9BACT</name>
<evidence type="ECO:0000313" key="10">
    <source>
        <dbReference type="EMBL" id="QDV75666.1"/>
    </source>
</evidence>
<evidence type="ECO:0000256" key="2">
    <source>
        <dbReference type="ARBA" id="ARBA00022605"/>
    </source>
</evidence>
<dbReference type="CDD" id="cd04242">
    <property type="entry name" value="AAK_G5K_ProB"/>
    <property type="match status" value="1"/>
</dbReference>
<keyword evidence="5 8" id="KW-0547">Nucleotide-binding</keyword>
<dbReference type="GO" id="GO:0004349">
    <property type="term" value="F:glutamate 5-kinase activity"/>
    <property type="evidence" value="ECO:0007669"/>
    <property type="project" value="UniProtKB-UniRule"/>
</dbReference>
<dbReference type="PANTHER" id="PTHR43654">
    <property type="entry name" value="GLUTAMATE 5-KINASE"/>
    <property type="match status" value="1"/>
</dbReference>
<dbReference type="GO" id="GO:0005524">
    <property type="term" value="F:ATP binding"/>
    <property type="evidence" value="ECO:0007669"/>
    <property type="project" value="UniProtKB-KW"/>
</dbReference>
<evidence type="ECO:0000256" key="7">
    <source>
        <dbReference type="ARBA" id="ARBA00022840"/>
    </source>
</evidence>
<reference evidence="10 11" key="1">
    <citation type="submission" date="2019-02" db="EMBL/GenBank/DDBJ databases">
        <title>Deep-cultivation of Planctomycetes and their phenomic and genomic characterization uncovers novel biology.</title>
        <authorList>
            <person name="Wiegand S."/>
            <person name="Jogler M."/>
            <person name="Boedeker C."/>
            <person name="Pinto D."/>
            <person name="Vollmers J."/>
            <person name="Rivas-Marin E."/>
            <person name="Kohn T."/>
            <person name="Peeters S.H."/>
            <person name="Heuer A."/>
            <person name="Rast P."/>
            <person name="Oberbeckmann S."/>
            <person name="Bunk B."/>
            <person name="Jeske O."/>
            <person name="Meyerdierks A."/>
            <person name="Storesund J.E."/>
            <person name="Kallscheuer N."/>
            <person name="Luecker S."/>
            <person name="Lage O.M."/>
            <person name="Pohl T."/>
            <person name="Merkel B.J."/>
            <person name="Hornburger P."/>
            <person name="Mueller R.-W."/>
            <person name="Bruemmer F."/>
            <person name="Labrenz M."/>
            <person name="Spormann A.M."/>
            <person name="Op den Camp H."/>
            <person name="Overmann J."/>
            <person name="Amann R."/>
            <person name="Jetten M.S.M."/>
            <person name="Mascher T."/>
            <person name="Medema M.H."/>
            <person name="Devos D.P."/>
            <person name="Kaster A.-K."/>
            <person name="Ovreas L."/>
            <person name="Rohde M."/>
            <person name="Galperin M.Y."/>
            <person name="Jogler C."/>
        </authorList>
    </citation>
    <scope>NUCLEOTIDE SEQUENCE [LARGE SCALE GENOMIC DNA]</scope>
    <source>
        <strain evidence="10 11">Spa11</strain>
    </source>
</reference>
<evidence type="ECO:0000259" key="9">
    <source>
        <dbReference type="SMART" id="SM00359"/>
    </source>
</evidence>
<dbReference type="EC" id="2.7.2.11" evidence="8"/>
<dbReference type="SUPFAM" id="SSF88697">
    <property type="entry name" value="PUA domain-like"/>
    <property type="match status" value="1"/>
</dbReference>
<feature type="domain" description="PUA" evidence="9">
    <location>
        <begin position="292"/>
        <end position="372"/>
    </location>
</feature>
<evidence type="ECO:0000256" key="5">
    <source>
        <dbReference type="ARBA" id="ARBA00022741"/>
    </source>
</evidence>
<dbReference type="InterPro" id="IPR015947">
    <property type="entry name" value="PUA-like_sf"/>
</dbReference>
<feature type="binding site" evidence="8">
    <location>
        <position position="60"/>
    </location>
    <ligand>
        <name>substrate</name>
    </ligand>
</feature>
<keyword evidence="1 8" id="KW-0963">Cytoplasm</keyword>
<dbReference type="GO" id="GO:0003723">
    <property type="term" value="F:RNA binding"/>
    <property type="evidence" value="ECO:0007669"/>
    <property type="project" value="InterPro"/>
</dbReference>
<dbReference type="RefSeq" id="WP_145115297.1">
    <property type="nucleotide sequence ID" value="NZ_CP036349.1"/>
</dbReference>
<feature type="binding site" evidence="8">
    <location>
        <begin position="181"/>
        <end position="182"/>
    </location>
    <ligand>
        <name>ATP</name>
        <dbReference type="ChEBI" id="CHEBI:30616"/>
    </ligand>
</feature>
<dbReference type="PRINTS" id="PR00474">
    <property type="entry name" value="GLU5KINASE"/>
</dbReference>
<keyword evidence="4 8" id="KW-0808">Transferase</keyword>
<sequence length="389" mass="40778">MIDLARQQLAHDADPLVVKVGTRCLTLPDGTLDECQVESIAEQLVRIGAGTTRRVVLVSSGAVGAGIGLLKLPERPTDLPSLQAAAAVGQCHLMESYNRAFQEHGLLAAQVLLTADDINDRRRYLNFRNAIRALFEYGAIPIVNENDTVRTAELSRTVGDNDQLAAMVTNALRAPLLVILTDVDGLYDGDPADESSQVIGMVEAIDESTTGFAVVGTHKSGPVLSKGGMLSKLQAASIATHAGESVILANGRSPNILVDLMAGEPLGTLIPGQGGRLAERKRWIGSAAMPIGALTLDAGAVEAVAERGKSLLPIGIKAITGIFDKGDLVSLIDEAGVEIARGLTNYDSSDLGKIMGQPSEAIADILGRAPYSVAVHRNDLALVRDAEGS</sequence>
<comment type="pathway">
    <text evidence="8">Amino-acid biosynthesis; L-proline biosynthesis; L-glutamate 5-semialdehyde from L-glutamate: step 1/2.</text>
</comment>
<dbReference type="InterPro" id="IPR036393">
    <property type="entry name" value="AceGlu_kinase-like_sf"/>
</dbReference>
<evidence type="ECO:0000256" key="1">
    <source>
        <dbReference type="ARBA" id="ARBA00022490"/>
    </source>
</evidence>
<feature type="binding site" evidence="8">
    <location>
        <position position="161"/>
    </location>
    <ligand>
        <name>substrate</name>
    </ligand>
</feature>
<dbReference type="PANTHER" id="PTHR43654:SF1">
    <property type="entry name" value="ISOPENTENYL PHOSPHATE KINASE"/>
    <property type="match status" value="1"/>
</dbReference>
<dbReference type="EMBL" id="CP036349">
    <property type="protein sequence ID" value="QDV75666.1"/>
    <property type="molecule type" value="Genomic_DNA"/>
</dbReference>
<gene>
    <name evidence="8 10" type="primary">proB</name>
    <name evidence="10" type="ORF">Spa11_38860</name>
</gene>
<dbReference type="InterPro" id="IPR036974">
    <property type="entry name" value="PUA_sf"/>
</dbReference>
<dbReference type="InterPro" id="IPR011529">
    <property type="entry name" value="Glu_5kinase"/>
</dbReference>
<evidence type="ECO:0000256" key="6">
    <source>
        <dbReference type="ARBA" id="ARBA00022777"/>
    </source>
</evidence>
<organism evidence="10 11">
    <name type="scientific">Botrimarina mediterranea</name>
    <dbReference type="NCBI Taxonomy" id="2528022"/>
    <lineage>
        <taxon>Bacteria</taxon>
        <taxon>Pseudomonadati</taxon>
        <taxon>Planctomycetota</taxon>
        <taxon>Planctomycetia</taxon>
        <taxon>Pirellulales</taxon>
        <taxon>Lacipirellulaceae</taxon>
        <taxon>Botrimarina</taxon>
    </lineage>
</organism>
<comment type="caution">
    <text evidence="8">Lacks conserved residue(s) required for the propagation of feature annotation.</text>
</comment>
<dbReference type="GO" id="GO:0055129">
    <property type="term" value="P:L-proline biosynthetic process"/>
    <property type="evidence" value="ECO:0007669"/>
    <property type="project" value="UniProtKB-UniRule"/>
</dbReference>
<protein>
    <recommendedName>
        <fullName evidence="8">Glutamate 5-kinase</fullName>
        <ecNumber evidence="8">2.7.2.11</ecNumber>
    </recommendedName>
    <alternativeName>
        <fullName evidence="8">Gamma-glutamyl kinase</fullName>
        <shortName evidence="8">GK</shortName>
    </alternativeName>
</protein>
<dbReference type="SUPFAM" id="SSF53633">
    <property type="entry name" value="Carbamate kinase-like"/>
    <property type="match status" value="1"/>
</dbReference>
<comment type="similarity">
    <text evidence="8">Belongs to the glutamate 5-kinase family.</text>
</comment>
<dbReference type="InterPro" id="IPR041739">
    <property type="entry name" value="G5K_ProB"/>
</dbReference>
<dbReference type="Gene3D" id="3.40.1160.10">
    <property type="entry name" value="Acetylglutamate kinase-like"/>
    <property type="match status" value="2"/>
</dbReference>
<dbReference type="NCBIfam" id="TIGR01027">
    <property type="entry name" value="proB"/>
    <property type="match status" value="1"/>
</dbReference>
<dbReference type="InterPro" id="IPR001048">
    <property type="entry name" value="Asp/Glu/Uridylate_kinase"/>
</dbReference>
<dbReference type="InterPro" id="IPR001057">
    <property type="entry name" value="Glu/AcGlu_kinase"/>
</dbReference>
<dbReference type="CDD" id="cd21157">
    <property type="entry name" value="PUA_G5K"/>
    <property type="match status" value="1"/>
</dbReference>
<accession>A0A518KCZ5</accession>
<comment type="function">
    <text evidence="8">Catalyzes the transfer of a phosphate group to glutamate to form L-glutamate 5-phosphate.</text>
</comment>
<dbReference type="PROSITE" id="PS50890">
    <property type="entry name" value="PUA"/>
    <property type="match status" value="1"/>
</dbReference>
<evidence type="ECO:0000313" key="11">
    <source>
        <dbReference type="Proteomes" id="UP000316426"/>
    </source>
</evidence>
<evidence type="ECO:0000256" key="4">
    <source>
        <dbReference type="ARBA" id="ARBA00022679"/>
    </source>
</evidence>
<keyword evidence="6 8" id="KW-0418">Kinase</keyword>
<keyword evidence="7 8" id="KW-0067">ATP-binding</keyword>
<evidence type="ECO:0000256" key="3">
    <source>
        <dbReference type="ARBA" id="ARBA00022650"/>
    </source>
</evidence>
<keyword evidence="11" id="KW-1185">Reference proteome</keyword>
<feature type="binding site" evidence="8">
    <location>
        <position position="147"/>
    </location>
    <ligand>
        <name>substrate</name>
    </ligand>
</feature>
<dbReference type="KEGG" id="bmei:Spa11_38860"/>
<evidence type="ECO:0000256" key="8">
    <source>
        <dbReference type="HAMAP-Rule" id="MF_00456"/>
    </source>
</evidence>
<proteinExistence type="inferred from homology"/>
<keyword evidence="2 8" id="KW-0028">Amino-acid biosynthesis</keyword>
<dbReference type="Gene3D" id="2.30.130.10">
    <property type="entry name" value="PUA domain"/>
    <property type="match status" value="1"/>
</dbReference>
<dbReference type="Proteomes" id="UP000316426">
    <property type="component" value="Chromosome"/>
</dbReference>
<dbReference type="AlphaFoldDB" id="A0A518KCZ5"/>
<keyword evidence="3 8" id="KW-0641">Proline biosynthesis</keyword>
<dbReference type="HAMAP" id="MF_00456">
    <property type="entry name" value="ProB"/>
    <property type="match status" value="1"/>
</dbReference>
<dbReference type="UniPathway" id="UPA00098">
    <property type="reaction ID" value="UER00359"/>
</dbReference>
<dbReference type="SMART" id="SM00359">
    <property type="entry name" value="PUA"/>
    <property type="match status" value="1"/>
</dbReference>
<dbReference type="GO" id="GO:0005829">
    <property type="term" value="C:cytosol"/>
    <property type="evidence" value="ECO:0007669"/>
    <property type="project" value="TreeGrafter"/>
</dbReference>
<dbReference type="FunFam" id="3.40.1160.10:FF:000006">
    <property type="entry name" value="Glutamate 5-kinase"/>
    <property type="match status" value="1"/>
</dbReference>
<dbReference type="InterPro" id="IPR005715">
    <property type="entry name" value="Glu_5kinase/COase_Synthase"/>
</dbReference>
<comment type="subcellular location">
    <subcellularLocation>
        <location evidence="8">Cytoplasm</location>
    </subcellularLocation>
</comment>
<dbReference type="InterPro" id="IPR002478">
    <property type="entry name" value="PUA"/>
</dbReference>
<dbReference type="PIRSF" id="PIRSF000729">
    <property type="entry name" value="GK"/>
    <property type="match status" value="1"/>
</dbReference>
<comment type="catalytic activity">
    <reaction evidence="8">
        <text>L-glutamate + ATP = L-glutamyl 5-phosphate + ADP</text>
        <dbReference type="Rhea" id="RHEA:14877"/>
        <dbReference type="ChEBI" id="CHEBI:29985"/>
        <dbReference type="ChEBI" id="CHEBI:30616"/>
        <dbReference type="ChEBI" id="CHEBI:58274"/>
        <dbReference type="ChEBI" id="CHEBI:456216"/>
        <dbReference type="EC" id="2.7.2.11"/>
    </reaction>
</comment>